<dbReference type="EMBL" id="KN822159">
    <property type="protein sequence ID" value="KIM54246.1"/>
    <property type="molecule type" value="Genomic_DNA"/>
</dbReference>
<reference evidence="2" key="2">
    <citation type="submission" date="2015-01" db="EMBL/GenBank/DDBJ databases">
        <title>Evolutionary Origins and Diversification of the Mycorrhizal Mutualists.</title>
        <authorList>
            <consortium name="DOE Joint Genome Institute"/>
            <consortium name="Mycorrhizal Genomics Consortium"/>
            <person name="Kohler A."/>
            <person name="Kuo A."/>
            <person name="Nagy L.G."/>
            <person name="Floudas D."/>
            <person name="Copeland A."/>
            <person name="Barry K.W."/>
            <person name="Cichocki N."/>
            <person name="Veneault-Fourrey C."/>
            <person name="LaButti K."/>
            <person name="Lindquist E.A."/>
            <person name="Lipzen A."/>
            <person name="Lundell T."/>
            <person name="Morin E."/>
            <person name="Murat C."/>
            <person name="Riley R."/>
            <person name="Ohm R."/>
            <person name="Sun H."/>
            <person name="Tunlid A."/>
            <person name="Henrissat B."/>
            <person name="Grigoriev I.V."/>
            <person name="Hibbett D.S."/>
            <person name="Martin F."/>
        </authorList>
    </citation>
    <scope>NUCLEOTIDE SEQUENCE [LARGE SCALE GENOMIC DNA]</scope>
    <source>
        <strain evidence="2">Foug A</strain>
    </source>
</reference>
<accession>A0A0C3DDT0</accession>
<dbReference type="Proteomes" id="UP000053989">
    <property type="component" value="Unassembled WGS sequence"/>
</dbReference>
<organism evidence="1 2">
    <name type="scientific">Scleroderma citrinum Foug A</name>
    <dbReference type="NCBI Taxonomy" id="1036808"/>
    <lineage>
        <taxon>Eukaryota</taxon>
        <taxon>Fungi</taxon>
        <taxon>Dikarya</taxon>
        <taxon>Basidiomycota</taxon>
        <taxon>Agaricomycotina</taxon>
        <taxon>Agaricomycetes</taxon>
        <taxon>Agaricomycetidae</taxon>
        <taxon>Boletales</taxon>
        <taxon>Sclerodermatineae</taxon>
        <taxon>Sclerodermataceae</taxon>
        <taxon>Scleroderma</taxon>
    </lineage>
</organism>
<dbReference type="AlphaFoldDB" id="A0A0C3DDT0"/>
<evidence type="ECO:0000313" key="2">
    <source>
        <dbReference type="Proteomes" id="UP000053989"/>
    </source>
</evidence>
<reference evidence="1 2" key="1">
    <citation type="submission" date="2014-04" db="EMBL/GenBank/DDBJ databases">
        <authorList>
            <consortium name="DOE Joint Genome Institute"/>
            <person name="Kuo A."/>
            <person name="Kohler A."/>
            <person name="Nagy L.G."/>
            <person name="Floudas D."/>
            <person name="Copeland A."/>
            <person name="Barry K.W."/>
            <person name="Cichocki N."/>
            <person name="Veneault-Fourrey C."/>
            <person name="LaButti K."/>
            <person name="Lindquist E.A."/>
            <person name="Lipzen A."/>
            <person name="Lundell T."/>
            <person name="Morin E."/>
            <person name="Murat C."/>
            <person name="Sun H."/>
            <person name="Tunlid A."/>
            <person name="Henrissat B."/>
            <person name="Grigoriev I.V."/>
            <person name="Hibbett D.S."/>
            <person name="Martin F."/>
            <person name="Nordberg H.P."/>
            <person name="Cantor M.N."/>
            <person name="Hua S.X."/>
        </authorList>
    </citation>
    <scope>NUCLEOTIDE SEQUENCE [LARGE SCALE GENOMIC DNA]</scope>
    <source>
        <strain evidence="1 2">Foug A</strain>
    </source>
</reference>
<sequence length="56" mass="6209">MITSSSRRLLIAMYLVTPSAYQGNANAETSMLTGIELDLRQGDRSGDIEKHPRKSK</sequence>
<evidence type="ECO:0000313" key="1">
    <source>
        <dbReference type="EMBL" id="KIM54246.1"/>
    </source>
</evidence>
<protein>
    <submittedName>
        <fullName evidence="1">Uncharacterized protein</fullName>
    </submittedName>
</protein>
<dbReference type="HOGENOM" id="CLU_3015506_0_0_1"/>
<dbReference type="InParanoid" id="A0A0C3DDT0"/>
<keyword evidence="2" id="KW-1185">Reference proteome</keyword>
<proteinExistence type="predicted"/>
<name>A0A0C3DDT0_9AGAM</name>
<gene>
    <name evidence="1" type="ORF">SCLCIDRAFT_1222214</name>
</gene>